<protein>
    <submittedName>
        <fullName evidence="1">Uncharacterized protein</fullName>
    </submittedName>
</protein>
<proteinExistence type="predicted"/>
<dbReference type="EMBL" id="UOFU01000112">
    <property type="protein sequence ID" value="VAW97136.1"/>
    <property type="molecule type" value="Genomic_DNA"/>
</dbReference>
<dbReference type="AlphaFoldDB" id="A0A3B1AWE3"/>
<evidence type="ECO:0000313" key="1">
    <source>
        <dbReference type="EMBL" id="VAW97136.1"/>
    </source>
</evidence>
<name>A0A3B1AWE3_9ZZZZ</name>
<gene>
    <name evidence="1" type="ORF">MNBD_GAMMA20-852</name>
</gene>
<reference evidence="1" key="1">
    <citation type="submission" date="2018-06" db="EMBL/GenBank/DDBJ databases">
        <authorList>
            <person name="Zhirakovskaya E."/>
        </authorList>
    </citation>
    <scope>NUCLEOTIDE SEQUENCE</scope>
</reference>
<accession>A0A3B1AWE3</accession>
<sequence length="67" mass="7592">MTYIRNIGEVVKMTKRETTEQIRQMKEFGTKVSSSKKQAVDTLKAAGIMNSKGEVKRQFKKALRVAS</sequence>
<organism evidence="1">
    <name type="scientific">hydrothermal vent metagenome</name>
    <dbReference type="NCBI Taxonomy" id="652676"/>
    <lineage>
        <taxon>unclassified sequences</taxon>
        <taxon>metagenomes</taxon>
        <taxon>ecological metagenomes</taxon>
    </lineage>
</organism>